<dbReference type="PANTHER" id="PTHR30093:SF7">
    <property type="entry name" value="MSHA MAJOR PILIN SUBUNIT MSHA"/>
    <property type="match status" value="1"/>
</dbReference>
<keyword evidence="1" id="KW-0812">Transmembrane</keyword>
<keyword evidence="3" id="KW-1185">Reference proteome</keyword>
<name>A0A3S0IU59_9GAMM</name>
<gene>
    <name evidence="2" type="ORF">EKG38_08395</name>
</gene>
<keyword evidence="1" id="KW-1133">Transmembrane helix</keyword>
<evidence type="ECO:0000313" key="2">
    <source>
        <dbReference type="EMBL" id="RTR39797.1"/>
    </source>
</evidence>
<evidence type="ECO:0000256" key="1">
    <source>
        <dbReference type="SAM" id="Phobius"/>
    </source>
</evidence>
<dbReference type="InterPro" id="IPR045584">
    <property type="entry name" value="Pilin-like"/>
</dbReference>
<protein>
    <submittedName>
        <fullName evidence="2">Prepilin-type N-terminal cleavage/methylation domain-containing protein</fullName>
    </submittedName>
</protein>
<organism evidence="2 3">
    <name type="scientific">Shewanella canadensis</name>
    <dbReference type="NCBI Taxonomy" id="271096"/>
    <lineage>
        <taxon>Bacteria</taxon>
        <taxon>Pseudomonadati</taxon>
        <taxon>Pseudomonadota</taxon>
        <taxon>Gammaproteobacteria</taxon>
        <taxon>Alteromonadales</taxon>
        <taxon>Shewanellaceae</taxon>
        <taxon>Shewanella</taxon>
    </lineage>
</organism>
<reference evidence="2 3" key="1">
    <citation type="submission" date="2018-12" db="EMBL/GenBank/DDBJ databases">
        <authorList>
            <person name="Yu L."/>
        </authorList>
    </citation>
    <scope>NUCLEOTIDE SEQUENCE [LARGE SCALE GENOMIC DNA]</scope>
    <source>
        <strain evidence="2 3">HAW-EB2</strain>
    </source>
</reference>
<dbReference type="Proteomes" id="UP000267448">
    <property type="component" value="Unassembled WGS sequence"/>
</dbReference>
<feature type="transmembrane region" description="Helical" evidence="1">
    <location>
        <begin position="12"/>
        <end position="33"/>
    </location>
</feature>
<dbReference type="RefSeq" id="WP_012142796.1">
    <property type="nucleotide sequence ID" value="NZ_RXNU01000003.1"/>
</dbReference>
<dbReference type="InterPro" id="IPR012902">
    <property type="entry name" value="N_methyl_site"/>
</dbReference>
<accession>A0A3S0IU59</accession>
<sequence>MKYTISKGFTLIELVVVIIILGILSVVALPKFMSLGQDAHDSAAKGAFGAFRSGVSLYHSCWAASGASNRVEDLACYGDGTLDSSKTGYPLSTKNGGDGTVLTGDNCRQIWTGLMEGDEYVLRNLGAADDFGPETDIVYWYAGGQLYKGDGTPNESTYCFYDYISDNRSKVEHWQLRYVPSTGKTLITRATQSSKAP</sequence>
<dbReference type="Gene3D" id="3.30.700.10">
    <property type="entry name" value="Glycoprotein, Type 4 Pilin"/>
    <property type="match status" value="1"/>
</dbReference>
<evidence type="ECO:0000313" key="3">
    <source>
        <dbReference type="Proteomes" id="UP000267448"/>
    </source>
</evidence>
<proteinExistence type="predicted"/>
<comment type="caution">
    <text evidence="2">The sequence shown here is derived from an EMBL/GenBank/DDBJ whole genome shotgun (WGS) entry which is preliminary data.</text>
</comment>
<keyword evidence="1" id="KW-0472">Membrane</keyword>
<dbReference type="SUPFAM" id="SSF54523">
    <property type="entry name" value="Pili subunits"/>
    <property type="match status" value="1"/>
</dbReference>
<dbReference type="PROSITE" id="PS00409">
    <property type="entry name" value="PROKAR_NTER_METHYL"/>
    <property type="match status" value="1"/>
</dbReference>
<dbReference type="Pfam" id="PF07963">
    <property type="entry name" value="N_methyl"/>
    <property type="match status" value="1"/>
</dbReference>
<dbReference type="AlphaFoldDB" id="A0A3S0IU59"/>
<dbReference type="EMBL" id="RXNU01000003">
    <property type="protein sequence ID" value="RTR39797.1"/>
    <property type="molecule type" value="Genomic_DNA"/>
</dbReference>
<dbReference type="NCBIfam" id="TIGR02532">
    <property type="entry name" value="IV_pilin_GFxxxE"/>
    <property type="match status" value="1"/>
</dbReference>
<dbReference type="PANTHER" id="PTHR30093">
    <property type="entry name" value="GENERAL SECRETION PATHWAY PROTEIN G"/>
    <property type="match status" value="1"/>
</dbReference>
<dbReference type="OrthoDB" id="6197717at2"/>